<protein>
    <submittedName>
        <fullName evidence="7">N-acetylglucosamine-6-phosphate deacetylase</fullName>
    </submittedName>
</protein>
<dbReference type="SUPFAM" id="SSF51556">
    <property type="entry name" value="Metallo-dependent hydrolases"/>
    <property type="match status" value="1"/>
</dbReference>
<proteinExistence type="inferred from homology"/>
<dbReference type="Gene3D" id="2.30.40.10">
    <property type="entry name" value="Urease, subunit C, domain 1"/>
    <property type="match status" value="1"/>
</dbReference>
<keyword evidence="2" id="KW-0479">Metal-binding</keyword>
<dbReference type="InterPro" id="IPR006680">
    <property type="entry name" value="Amidohydro-rel"/>
</dbReference>
<feature type="domain" description="Amidohydrolase-related" evidence="6">
    <location>
        <begin position="93"/>
        <end position="421"/>
    </location>
</feature>
<dbReference type="CDD" id="cd00854">
    <property type="entry name" value="NagA"/>
    <property type="match status" value="1"/>
</dbReference>
<keyword evidence="3 5" id="KW-0378">Hydrolase</keyword>
<name>A0ABX2Z7A6_PAEPO</name>
<evidence type="ECO:0000313" key="7">
    <source>
        <dbReference type="EMBL" id="ODA06607.1"/>
    </source>
</evidence>
<keyword evidence="4 5" id="KW-0119">Carbohydrate metabolism</keyword>
<evidence type="ECO:0000256" key="1">
    <source>
        <dbReference type="ARBA" id="ARBA00010716"/>
    </source>
</evidence>
<dbReference type="Proteomes" id="UP000094974">
    <property type="component" value="Unassembled WGS sequence"/>
</dbReference>
<dbReference type="InterPro" id="IPR032466">
    <property type="entry name" value="Metal_Hydrolase"/>
</dbReference>
<dbReference type="Gene3D" id="3.20.20.140">
    <property type="entry name" value="Metal-dependent hydrolases"/>
    <property type="match status" value="1"/>
</dbReference>
<evidence type="ECO:0000259" key="6">
    <source>
        <dbReference type="Pfam" id="PF01979"/>
    </source>
</evidence>
<evidence type="ECO:0000256" key="3">
    <source>
        <dbReference type="ARBA" id="ARBA00022801"/>
    </source>
</evidence>
<evidence type="ECO:0000256" key="4">
    <source>
        <dbReference type="ARBA" id="ARBA00023277"/>
    </source>
</evidence>
<dbReference type="PIRSF" id="PIRSF038994">
    <property type="entry name" value="NagA"/>
    <property type="match status" value="1"/>
</dbReference>
<comment type="caution">
    <text evidence="7">The sequence shown here is derived from an EMBL/GenBank/DDBJ whole genome shotgun (WGS) entry which is preliminary data.</text>
</comment>
<keyword evidence="8" id="KW-1185">Reference proteome</keyword>
<dbReference type="PANTHER" id="PTHR11113">
    <property type="entry name" value="N-ACETYLGLUCOSAMINE-6-PHOSPHATE DEACETYLASE"/>
    <property type="match status" value="1"/>
</dbReference>
<evidence type="ECO:0000313" key="8">
    <source>
        <dbReference type="Proteomes" id="UP000094974"/>
    </source>
</evidence>
<dbReference type="InterPro" id="IPR011059">
    <property type="entry name" value="Metal-dep_hydrolase_composite"/>
</dbReference>
<accession>A0ABX2Z7A6</accession>
<organism evidence="7 8">
    <name type="scientific">Paenibacillus polymyxa</name>
    <name type="common">Bacillus polymyxa</name>
    <dbReference type="NCBI Taxonomy" id="1406"/>
    <lineage>
        <taxon>Bacteria</taxon>
        <taxon>Bacillati</taxon>
        <taxon>Bacillota</taxon>
        <taxon>Bacilli</taxon>
        <taxon>Bacillales</taxon>
        <taxon>Paenibacillaceae</taxon>
        <taxon>Paenibacillus</taxon>
    </lineage>
</organism>
<dbReference type="NCBIfam" id="TIGR00221">
    <property type="entry name" value="nagA"/>
    <property type="match status" value="1"/>
</dbReference>
<dbReference type="EMBL" id="LYND01000173">
    <property type="protein sequence ID" value="ODA06607.1"/>
    <property type="molecule type" value="Genomic_DNA"/>
</dbReference>
<gene>
    <name evidence="7" type="ORF">A7312_13600</name>
</gene>
<dbReference type="InterPro" id="IPR003764">
    <property type="entry name" value="GlcNAc_6-P_deAcase"/>
</dbReference>
<dbReference type="Pfam" id="PF01979">
    <property type="entry name" value="Amidohydro_1"/>
    <property type="match status" value="1"/>
</dbReference>
<dbReference type="PANTHER" id="PTHR11113:SF14">
    <property type="entry name" value="N-ACETYLGLUCOSAMINE-6-PHOSPHATE DEACETYLASE"/>
    <property type="match status" value="1"/>
</dbReference>
<evidence type="ECO:0000256" key="5">
    <source>
        <dbReference type="PIRNR" id="PIRNR038994"/>
    </source>
</evidence>
<evidence type="ECO:0000256" key="2">
    <source>
        <dbReference type="ARBA" id="ARBA00022723"/>
    </source>
</evidence>
<comment type="similarity">
    <text evidence="1 5">Belongs to the metallo-dependent hydrolases superfamily. NagA family.</text>
</comment>
<sequence length="424" mass="45566">MSPQCTYFAGSESRRRVQLKSNEMSGNVPQLLYGQVVVGNDIIEKGVVVIEGQSIVFAGSEEHLPADWTAVVLANQEETAAKTANIVRLEGGYLLPGFIDIHVHGGNGEDFMDSSPRVLDTITSFHGSQGTTAMLATTMTAPKEQIDRVLSEVHAYMALPMPYAQLEGVHLEGPFISPNWPGAQNPEHIVPPNLSWVAEWEQRYPGLVRQLTLAPEREGALELIAWLRSHGITAALGHTDATYEEVEQAATAGLNHAVHAFNAMTPLHHRKPGAAGAVLADPRIEAEIIADGIHVHPAAISLLARLKQDHNLILITDAMSATGLEDGHYTLGDLPVIVQGGVARLEDGVTLAGSTLTMIEGFRYLVQHVGISIPAASQMASLNPARSLHIADRTGSLEAGKQADILLLDGDLKLQGVWIKGLRK</sequence>
<reference evidence="8" key="1">
    <citation type="submission" date="2016-05" db="EMBL/GenBank/DDBJ databases">
        <title>Whole genome shotgun sequencing of cultured foodborne pathogen.</title>
        <authorList>
            <person name="Zheng J."/>
            <person name="Timme R."/>
            <person name="Allard M."/>
            <person name="Strain E."/>
            <person name="Luo Y."/>
            <person name="Brown E."/>
        </authorList>
    </citation>
    <scope>NUCLEOTIDE SEQUENCE [LARGE SCALE GENOMIC DNA]</scope>
    <source>
        <strain evidence="8">CFSAN034343</strain>
    </source>
</reference>
<dbReference type="SUPFAM" id="SSF51338">
    <property type="entry name" value="Composite domain of metallo-dependent hydrolases"/>
    <property type="match status" value="1"/>
</dbReference>